<evidence type="ECO:0000313" key="7">
    <source>
        <dbReference type="Proteomes" id="UP001431449"/>
    </source>
</evidence>
<comment type="caution">
    <text evidence="6">The sequence shown here is derived from an EMBL/GenBank/DDBJ whole genome shotgun (WGS) entry which is preliminary data.</text>
</comment>
<dbReference type="Gene3D" id="2.170.150.20">
    <property type="entry name" value="Peptide methionine sulfoxide reductase"/>
    <property type="match status" value="1"/>
</dbReference>
<dbReference type="RefSeq" id="WP_248206065.1">
    <property type="nucleotide sequence ID" value="NZ_JALNMH010000003.1"/>
</dbReference>
<dbReference type="Pfam" id="PF01641">
    <property type="entry name" value="SelR"/>
    <property type="match status" value="1"/>
</dbReference>
<evidence type="ECO:0000256" key="4">
    <source>
        <dbReference type="ARBA" id="ARBA00048488"/>
    </source>
</evidence>
<name>A0ABT0GFU8_9GAMM</name>
<dbReference type="NCBIfam" id="TIGR00357">
    <property type="entry name" value="peptide-methionine (R)-S-oxide reductase MsrB"/>
    <property type="match status" value="1"/>
</dbReference>
<evidence type="ECO:0000256" key="1">
    <source>
        <dbReference type="ARBA" id="ARBA00007174"/>
    </source>
</evidence>
<comment type="catalytic activity">
    <reaction evidence="4">
        <text>L-methionyl-[protein] + [thioredoxin]-disulfide + H2O = L-methionyl-(R)-S-oxide-[protein] + [thioredoxin]-dithiol</text>
        <dbReference type="Rhea" id="RHEA:24164"/>
        <dbReference type="Rhea" id="RHEA-COMP:10698"/>
        <dbReference type="Rhea" id="RHEA-COMP:10700"/>
        <dbReference type="Rhea" id="RHEA-COMP:12313"/>
        <dbReference type="Rhea" id="RHEA-COMP:12314"/>
        <dbReference type="ChEBI" id="CHEBI:15377"/>
        <dbReference type="ChEBI" id="CHEBI:16044"/>
        <dbReference type="ChEBI" id="CHEBI:29950"/>
        <dbReference type="ChEBI" id="CHEBI:45764"/>
        <dbReference type="ChEBI" id="CHEBI:50058"/>
        <dbReference type="EC" id="1.8.4.12"/>
    </reaction>
</comment>
<dbReference type="InterPro" id="IPR028427">
    <property type="entry name" value="Met_Sox_Rdtase_MsrB"/>
</dbReference>
<dbReference type="Proteomes" id="UP001431449">
    <property type="component" value="Unassembled WGS sequence"/>
</dbReference>
<keyword evidence="7" id="KW-1185">Reference proteome</keyword>
<dbReference type="GO" id="GO:0033743">
    <property type="term" value="F:peptide-methionine (R)-S-oxide reductase activity"/>
    <property type="evidence" value="ECO:0007669"/>
    <property type="project" value="UniProtKB-EC"/>
</dbReference>
<gene>
    <name evidence="6" type="primary">msrB</name>
    <name evidence="6" type="ORF">M0G41_05215</name>
</gene>
<dbReference type="PANTHER" id="PTHR10173:SF52">
    <property type="entry name" value="METHIONINE-R-SULFOXIDE REDUCTASE B1"/>
    <property type="match status" value="1"/>
</dbReference>
<dbReference type="PROSITE" id="PS51790">
    <property type="entry name" value="MSRB"/>
    <property type="match status" value="1"/>
</dbReference>
<evidence type="ECO:0000256" key="2">
    <source>
        <dbReference type="ARBA" id="ARBA00012499"/>
    </source>
</evidence>
<evidence type="ECO:0000259" key="5">
    <source>
        <dbReference type="PROSITE" id="PS51790"/>
    </source>
</evidence>
<organism evidence="6 7">
    <name type="scientific">Pseudomarimonas salicorniae</name>
    <dbReference type="NCBI Taxonomy" id="2933270"/>
    <lineage>
        <taxon>Bacteria</taxon>
        <taxon>Pseudomonadati</taxon>
        <taxon>Pseudomonadota</taxon>
        <taxon>Gammaproteobacteria</taxon>
        <taxon>Lysobacterales</taxon>
        <taxon>Lysobacteraceae</taxon>
        <taxon>Pseudomarimonas</taxon>
    </lineage>
</organism>
<evidence type="ECO:0000313" key="6">
    <source>
        <dbReference type="EMBL" id="MCK7593069.1"/>
    </source>
</evidence>
<dbReference type="SUPFAM" id="SSF51316">
    <property type="entry name" value="Mss4-like"/>
    <property type="match status" value="1"/>
</dbReference>
<comment type="similarity">
    <text evidence="1">Belongs to the MsrB Met sulfoxide reductase family.</text>
</comment>
<dbReference type="InterPro" id="IPR011057">
    <property type="entry name" value="Mss4-like_sf"/>
</dbReference>
<feature type="domain" description="MsrB" evidence="5">
    <location>
        <begin position="26"/>
        <end position="148"/>
    </location>
</feature>
<keyword evidence="3 6" id="KW-0560">Oxidoreductase</keyword>
<reference evidence="6" key="1">
    <citation type="submission" date="2022-04" db="EMBL/GenBank/DDBJ databases">
        <title>Lysobacter sp. CAU 1642 isolated from sea sand.</title>
        <authorList>
            <person name="Kim W."/>
        </authorList>
    </citation>
    <scope>NUCLEOTIDE SEQUENCE</scope>
    <source>
        <strain evidence="6">CAU 1642</strain>
    </source>
</reference>
<dbReference type="PANTHER" id="PTHR10173">
    <property type="entry name" value="METHIONINE SULFOXIDE REDUCTASE"/>
    <property type="match status" value="1"/>
</dbReference>
<evidence type="ECO:0000256" key="3">
    <source>
        <dbReference type="ARBA" id="ARBA00023002"/>
    </source>
</evidence>
<proteinExistence type="inferred from homology"/>
<dbReference type="EC" id="1.8.4.12" evidence="2"/>
<accession>A0ABT0GFU8</accession>
<protein>
    <recommendedName>
        <fullName evidence="2">peptide-methionine (R)-S-oxide reductase</fullName>
        <ecNumber evidence="2">1.8.4.12</ecNumber>
    </recommendedName>
</protein>
<sequence length="149" mass="16648">MIDWKQVMVRSKRGNPAPDRRVERSEAEWRAQLSPDQFRVTREAGTERPFSSQMCGLFEPGIYACVCCGSELFDASQKFDSHSGWPSFTAPLKDNAVAYRLDESHGMIRIETVCNVCDAHLGHVFPDGPPPTGLRFCINAVSLEKVRSG</sequence>
<dbReference type="EMBL" id="JALNMH010000003">
    <property type="protein sequence ID" value="MCK7593069.1"/>
    <property type="molecule type" value="Genomic_DNA"/>
</dbReference>
<dbReference type="InterPro" id="IPR002579">
    <property type="entry name" value="Met_Sox_Rdtase_MsrB_dom"/>
</dbReference>